<evidence type="ECO:0000313" key="3">
    <source>
        <dbReference type="EMBL" id="KGT94220.1"/>
    </source>
</evidence>
<dbReference type="PANTHER" id="PTHR36121:SF1">
    <property type="entry name" value="PROTEIN SXY"/>
    <property type="match status" value="1"/>
</dbReference>
<dbReference type="Gene3D" id="3.30.1460.30">
    <property type="entry name" value="YgaC/TfoX-N like chaperone"/>
    <property type="match status" value="1"/>
</dbReference>
<dbReference type="EMBL" id="JRUQ01000029">
    <property type="protein sequence ID" value="KGT94220.1"/>
    <property type="molecule type" value="Genomic_DNA"/>
</dbReference>
<dbReference type="Pfam" id="PF04993">
    <property type="entry name" value="TfoX_N"/>
    <property type="match status" value="1"/>
</dbReference>
<proteinExistence type="predicted"/>
<accession>A0A0A3Z5S5</accession>
<protein>
    <submittedName>
        <fullName evidence="3">Competence protein TfoX</fullName>
    </submittedName>
</protein>
<feature type="domain" description="TfoX N-terminal" evidence="1">
    <location>
        <begin position="14"/>
        <end position="103"/>
    </location>
</feature>
<dbReference type="InterPro" id="IPR007076">
    <property type="entry name" value="TfoX_N"/>
</dbReference>
<organism evidence="3 4">
    <name type="scientific">Erwinia typographi</name>
    <dbReference type="NCBI Taxonomy" id="371042"/>
    <lineage>
        <taxon>Bacteria</taxon>
        <taxon>Pseudomonadati</taxon>
        <taxon>Pseudomonadota</taxon>
        <taxon>Gammaproteobacteria</taxon>
        <taxon>Enterobacterales</taxon>
        <taxon>Erwiniaceae</taxon>
        <taxon>Erwinia</taxon>
    </lineage>
</organism>
<dbReference type="Pfam" id="PF04994">
    <property type="entry name" value="TfoX_C"/>
    <property type="match status" value="1"/>
</dbReference>
<dbReference type="RefSeq" id="WP_034891858.1">
    <property type="nucleotide sequence ID" value="NZ_JRUQ01000029.1"/>
</dbReference>
<dbReference type="PIRSF" id="PIRSF028788">
    <property type="entry name" value="TfoX_Sxy"/>
    <property type="match status" value="1"/>
</dbReference>
<dbReference type="InterPro" id="IPR047525">
    <property type="entry name" value="TfoX-like"/>
</dbReference>
<dbReference type="SUPFAM" id="SSF159894">
    <property type="entry name" value="YgaC/TfoX-N like"/>
    <property type="match status" value="1"/>
</dbReference>
<comment type="caution">
    <text evidence="3">The sequence shown here is derived from an EMBL/GenBank/DDBJ whole genome shotgun (WGS) entry which is preliminary data.</text>
</comment>
<feature type="domain" description="TfoX C-terminal" evidence="2">
    <location>
        <begin position="115"/>
        <end position="193"/>
    </location>
</feature>
<evidence type="ECO:0000259" key="1">
    <source>
        <dbReference type="Pfam" id="PF04993"/>
    </source>
</evidence>
<dbReference type="eggNOG" id="COG3070">
    <property type="taxonomic scope" value="Bacteria"/>
</dbReference>
<dbReference type="OrthoDB" id="4225809at2"/>
<sequence>MQDSKSNIIRAKRQLSSLGVIHSRSQFGGYSLSVERVVFALVSEGELYLRACEEARPYLIERKMEPLLFNKRGIPVALEYYRVDGSLWEEPEQLVALSQLCLRGASQERTLQQKNRRLKDLPNLSLKLEVQLRRVGISTVEMLKEQGAKRSWLKLQAKNKNMGITILFALQGAIQGLHCEALPVAIKEELRHWHSETLLSQSLSEQRSC</sequence>
<evidence type="ECO:0000259" key="2">
    <source>
        <dbReference type="Pfam" id="PF04994"/>
    </source>
</evidence>
<dbReference type="InterPro" id="IPR026256">
    <property type="entry name" value="TfoX-like_gammaprotbact"/>
</dbReference>
<dbReference type="STRING" id="371042.NG99_10245"/>
<dbReference type="Gene3D" id="1.10.150.20">
    <property type="entry name" value="5' to 3' exonuclease, C-terminal subdomain"/>
    <property type="match status" value="1"/>
</dbReference>
<dbReference type="InterPro" id="IPR007077">
    <property type="entry name" value="TfoX_C"/>
</dbReference>
<dbReference type="GO" id="GO:0030420">
    <property type="term" value="P:establishment of competence for transformation"/>
    <property type="evidence" value="ECO:0007669"/>
    <property type="project" value="InterPro"/>
</dbReference>
<reference evidence="3 4" key="1">
    <citation type="submission" date="2014-10" db="EMBL/GenBank/DDBJ databases">
        <title>Genome sequence of Erwinia typographi M043b.</title>
        <authorList>
            <person name="Chan K.-G."/>
            <person name="Tan W.-S."/>
        </authorList>
    </citation>
    <scope>NUCLEOTIDE SEQUENCE [LARGE SCALE GENOMIC DNA]</scope>
    <source>
        <strain evidence="3 4">M043b</strain>
    </source>
</reference>
<dbReference type="PANTHER" id="PTHR36121">
    <property type="entry name" value="PROTEIN SXY"/>
    <property type="match status" value="1"/>
</dbReference>
<dbReference type="Proteomes" id="UP000030351">
    <property type="component" value="Unassembled WGS sequence"/>
</dbReference>
<name>A0A0A3Z5S5_9GAMM</name>
<dbReference type="AlphaFoldDB" id="A0A0A3Z5S5"/>
<evidence type="ECO:0000313" key="4">
    <source>
        <dbReference type="Proteomes" id="UP000030351"/>
    </source>
</evidence>
<keyword evidence="4" id="KW-1185">Reference proteome</keyword>
<gene>
    <name evidence="3" type="ORF">NG99_10245</name>
</gene>